<evidence type="ECO:0000256" key="1">
    <source>
        <dbReference type="ARBA" id="ARBA00022723"/>
    </source>
</evidence>
<dbReference type="NCBIfam" id="TIGR00416">
    <property type="entry name" value="sms"/>
    <property type="match status" value="1"/>
</dbReference>
<comment type="similarity">
    <text evidence="11 13">Belongs to the RecA family. RadA subfamily.</text>
</comment>
<evidence type="ECO:0000256" key="8">
    <source>
        <dbReference type="ARBA" id="ARBA00023016"/>
    </source>
</evidence>
<evidence type="ECO:0000256" key="12">
    <source>
        <dbReference type="NCBIfam" id="TIGR00416"/>
    </source>
</evidence>
<dbReference type="Proteomes" id="UP000058636">
    <property type="component" value="Unassembled WGS sequence"/>
</dbReference>
<comment type="function">
    <text evidence="13">DNA-dependent ATPase involved in processing of recombination intermediates, plays a role in repairing DNA breaks. Stimulates the branch migration of RecA-mediated strand transfer reactions, allowing the 3' invading strand to extend heteroduplex DNA faster. Binds ssDNA in the presence of ADP but not other nucleotides, has ATPase activity that is stimulated by ssDNA and various branched DNA structures, but inhibited by SSB. Does not have RecA's homology-searching function.</text>
</comment>
<dbReference type="InterPro" id="IPR020568">
    <property type="entry name" value="Ribosomal_Su5_D2-typ_SF"/>
</dbReference>
<dbReference type="Pfam" id="PF18073">
    <property type="entry name" value="Zn_ribbon_LapB"/>
    <property type="match status" value="1"/>
</dbReference>
<comment type="caution">
    <text evidence="15">The sequence shown here is derived from an EMBL/GenBank/DDBJ whole genome shotgun (WGS) entry which is preliminary data.</text>
</comment>
<comment type="function">
    <text evidence="11">Plays a role in repairing double-strand DNA breaks, probably involving stabilizing or processing branched DNA or blocked replication forks.</text>
</comment>
<evidence type="ECO:0000256" key="4">
    <source>
        <dbReference type="ARBA" id="ARBA00022771"/>
    </source>
</evidence>
<dbReference type="PANTHER" id="PTHR32472">
    <property type="entry name" value="DNA REPAIR PROTEIN RADA"/>
    <property type="match status" value="1"/>
</dbReference>
<dbReference type="SUPFAM" id="SSF52540">
    <property type="entry name" value="P-loop containing nucleoside triphosphate hydrolases"/>
    <property type="match status" value="1"/>
</dbReference>
<evidence type="ECO:0000256" key="5">
    <source>
        <dbReference type="ARBA" id="ARBA00022801"/>
    </source>
</evidence>
<dbReference type="GO" id="GO:0000725">
    <property type="term" value="P:recombinational repair"/>
    <property type="evidence" value="ECO:0007669"/>
    <property type="project" value="UniProtKB-UniRule"/>
</dbReference>
<evidence type="ECO:0000256" key="13">
    <source>
        <dbReference type="RuleBase" id="RU003555"/>
    </source>
</evidence>
<dbReference type="InterPro" id="IPR014721">
    <property type="entry name" value="Ribsml_uS5_D2-typ_fold_subgr"/>
</dbReference>
<sequence>MKKFVCSNCGYVSPKWFGRCPQCGEYDTAEEVVQRRKNREGSPSLFLNLEDAGEISLERLSTGFSELDRAFRGGIVPGQVILLSGEPGIGKSTIALQIAERFAERGLVVYVSGEESPQQLKLRADRLLLKRKKDILLTLENDIDEIISSLQNKRVSFMVVDSIQTVFSSDLGSSPGSISQVKNVTMKTIDFAKKRGVPVLLVGHVTKEGEIAGPKLVEHMVDTVAYFEGDRRTGLRLLKITKNRFGPSDEVAVFELKENGFVQVENPSFTEGDADLPGNVLTCVFEGTKPFVVQIQALVSKNRTFSPKRVCKGVDVNRVMLLIAVISKYLRLPIETHDVYVNVVGGLRITDPAADLAIALSIVSSYLEVSLHDTAAVGEIGLDGRVRKVYNINRRLNSLKNSGRIIVPPIEEEKKGVFVVCDLKEAVFIIGGEILGSPGID</sequence>
<evidence type="ECO:0000256" key="9">
    <source>
        <dbReference type="ARBA" id="ARBA00023125"/>
    </source>
</evidence>
<dbReference type="InterPro" id="IPR004504">
    <property type="entry name" value="DNA_repair_RadA"/>
</dbReference>
<evidence type="ECO:0000256" key="7">
    <source>
        <dbReference type="ARBA" id="ARBA00022840"/>
    </source>
</evidence>
<evidence type="ECO:0000313" key="15">
    <source>
        <dbReference type="EMBL" id="KUK22334.1"/>
    </source>
</evidence>
<feature type="domain" description="RecA family profile 1" evidence="14">
    <location>
        <begin position="56"/>
        <end position="205"/>
    </location>
</feature>
<keyword evidence="1 11" id="KW-0479">Metal-binding</keyword>
<evidence type="ECO:0000256" key="6">
    <source>
        <dbReference type="ARBA" id="ARBA00022833"/>
    </source>
</evidence>
<evidence type="ECO:0000259" key="14">
    <source>
        <dbReference type="PROSITE" id="PS50162"/>
    </source>
</evidence>
<keyword evidence="5" id="KW-0378">Hydrolase</keyword>
<reference evidence="15 16" key="1">
    <citation type="journal article" date="2015" name="MBio">
        <title>Genome-Resolved Metagenomic Analysis Reveals Roles for Candidate Phyla and Other Microbial Community Members in Biogeochemical Transformations in Oil Reservoirs.</title>
        <authorList>
            <person name="Hu P."/>
            <person name="Tom L."/>
            <person name="Singh A."/>
            <person name="Thomas B.C."/>
            <person name="Baker B.J."/>
            <person name="Piceno Y.M."/>
            <person name="Andersen G.L."/>
            <person name="Banfield J.F."/>
        </authorList>
    </citation>
    <scope>NUCLEOTIDE SEQUENCE [LARGE SCALE GENOMIC DNA]</scope>
    <source>
        <strain evidence="15">46_26</strain>
    </source>
</reference>
<evidence type="ECO:0000313" key="16">
    <source>
        <dbReference type="Proteomes" id="UP000058636"/>
    </source>
</evidence>
<evidence type="ECO:0000256" key="3">
    <source>
        <dbReference type="ARBA" id="ARBA00022763"/>
    </source>
</evidence>
<proteinExistence type="inferred from homology"/>
<dbReference type="PANTHER" id="PTHR32472:SF10">
    <property type="entry name" value="DNA REPAIR PROTEIN RADA-LIKE PROTEIN"/>
    <property type="match status" value="1"/>
</dbReference>
<organism evidence="15 16">
    <name type="scientific">Thermotoga petrophila</name>
    <dbReference type="NCBI Taxonomy" id="93929"/>
    <lineage>
        <taxon>Bacteria</taxon>
        <taxon>Thermotogati</taxon>
        <taxon>Thermotogota</taxon>
        <taxon>Thermotogae</taxon>
        <taxon>Thermotogales</taxon>
        <taxon>Thermotogaceae</taxon>
        <taxon>Thermotoga</taxon>
    </lineage>
</organism>
<dbReference type="InterPro" id="IPR003593">
    <property type="entry name" value="AAA+_ATPase"/>
</dbReference>
<evidence type="ECO:0000256" key="10">
    <source>
        <dbReference type="ARBA" id="ARBA00023204"/>
    </source>
</evidence>
<dbReference type="GO" id="GO:0008270">
    <property type="term" value="F:zinc ion binding"/>
    <property type="evidence" value="ECO:0007669"/>
    <property type="project" value="UniProtKB-KW"/>
</dbReference>
<dbReference type="InterPro" id="IPR027417">
    <property type="entry name" value="P-loop_NTPase"/>
</dbReference>
<dbReference type="SUPFAM" id="SSF54211">
    <property type="entry name" value="Ribosomal protein S5 domain 2-like"/>
    <property type="match status" value="1"/>
</dbReference>
<keyword evidence="3 11" id="KW-0227">DNA damage</keyword>
<keyword evidence="6 13" id="KW-0862">Zinc</keyword>
<keyword evidence="7 11" id="KW-0067">ATP-binding</keyword>
<dbReference type="AlphaFoldDB" id="A0A101EP61"/>
<protein>
    <recommendedName>
        <fullName evidence="11 12">DNA repair protein RadA</fullName>
    </recommendedName>
</protein>
<dbReference type="HAMAP" id="MF_01498">
    <property type="entry name" value="RadA_bact"/>
    <property type="match status" value="1"/>
</dbReference>
<feature type="short sequence motif" description="RadA KNRFG motif" evidence="11">
    <location>
        <begin position="242"/>
        <end position="246"/>
    </location>
</feature>
<dbReference type="Gene3D" id="3.40.50.300">
    <property type="entry name" value="P-loop containing nucleotide triphosphate hydrolases"/>
    <property type="match status" value="1"/>
</dbReference>
<dbReference type="GO" id="GO:0003684">
    <property type="term" value="F:damaged DNA binding"/>
    <property type="evidence" value="ECO:0007669"/>
    <property type="project" value="InterPro"/>
</dbReference>
<keyword evidence="10 11" id="KW-0234">DNA repair</keyword>
<feature type="region of interest" description="Lon-protease-like" evidence="11">
    <location>
        <begin position="338"/>
        <end position="441"/>
    </location>
</feature>
<dbReference type="PATRIC" id="fig|93930.3.peg.664"/>
<dbReference type="PROSITE" id="PS50162">
    <property type="entry name" value="RECA_2"/>
    <property type="match status" value="1"/>
</dbReference>
<feature type="binding site" evidence="11">
    <location>
        <begin position="85"/>
        <end position="92"/>
    </location>
    <ligand>
        <name>ATP</name>
        <dbReference type="ChEBI" id="CHEBI:30616"/>
    </ligand>
</feature>
<keyword evidence="8 11" id="KW-0346">Stress response</keyword>
<dbReference type="GO" id="GO:0005829">
    <property type="term" value="C:cytosol"/>
    <property type="evidence" value="ECO:0007669"/>
    <property type="project" value="TreeGrafter"/>
</dbReference>
<dbReference type="Pfam" id="PF13481">
    <property type="entry name" value="AAA_25"/>
    <property type="match status" value="1"/>
</dbReference>
<dbReference type="PRINTS" id="PR01874">
    <property type="entry name" value="DNAREPAIRADA"/>
</dbReference>
<dbReference type="CDD" id="cd01121">
    <property type="entry name" value="RadA_SMS_N"/>
    <property type="match status" value="1"/>
</dbReference>
<keyword evidence="2 11" id="KW-0547">Nucleotide-binding</keyword>
<dbReference type="InterPro" id="IPR020588">
    <property type="entry name" value="RecA_ATP-bd"/>
</dbReference>
<accession>A0A101EP61</accession>
<dbReference type="EMBL" id="LGFG01000188">
    <property type="protein sequence ID" value="KUK22334.1"/>
    <property type="molecule type" value="Genomic_DNA"/>
</dbReference>
<comment type="domain">
    <text evidence="11">The middle region has homology to RecA with ATPase motifs including the RadA KNRFG motif, while the C-terminus is homologous to Lon protease.</text>
</comment>
<dbReference type="GO" id="GO:0016787">
    <property type="term" value="F:hydrolase activity"/>
    <property type="evidence" value="ECO:0007669"/>
    <property type="project" value="UniProtKB-KW"/>
</dbReference>
<evidence type="ECO:0000256" key="11">
    <source>
        <dbReference type="HAMAP-Rule" id="MF_01498"/>
    </source>
</evidence>
<dbReference type="FunFam" id="3.40.50.300:FF:000050">
    <property type="entry name" value="DNA repair protein RadA"/>
    <property type="match status" value="1"/>
</dbReference>
<keyword evidence="9 11" id="KW-0238">DNA-binding</keyword>
<gene>
    <name evidence="11" type="primary">radA</name>
    <name evidence="15" type="ORF">XD57_1567</name>
</gene>
<evidence type="ECO:0000256" key="2">
    <source>
        <dbReference type="ARBA" id="ARBA00022741"/>
    </source>
</evidence>
<dbReference type="InterPro" id="IPR041166">
    <property type="entry name" value="Rubredoxin_2"/>
</dbReference>
<dbReference type="SMART" id="SM00382">
    <property type="entry name" value="AAA"/>
    <property type="match status" value="1"/>
</dbReference>
<dbReference type="Gene3D" id="3.30.230.10">
    <property type="match status" value="1"/>
</dbReference>
<dbReference type="GO" id="GO:0140664">
    <property type="term" value="F:ATP-dependent DNA damage sensor activity"/>
    <property type="evidence" value="ECO:0007669"/>
    <property type="project" value="InterPro"/>
</dbReference>
<keyword evidence="4 13" id="KW-0863">Zinc-finger</keyword>
<dbReference type="GO" id="GO:0005524">
    <property type="term" value="F:ATP binding"/>
    <property type="evidence" value="ECO:0007669"/>
    <property type="project" value="UniProtKB-UniRule"/>
</dbReference>
<name>A0A101EP61_9THEM</name>